<sequence>MADQPPSNPYESPQSPSTPPPPIKRLGLIGRYFAALAVLAGALISFAVCFFTVCYTGLAIGGSGPYGLLPEAQMQALAAVSSLLGLVAAVAVARVLTHRLLRGEKDQ</sequence>
<feature type="transmembrane region" description="Helical" evidence="2">
    <location>
        <begin position="72"/>
        <end position="96"/>
    </location>
</feature>
<keyword evidence="2" id="KW-0812">Transmembrane</keyword>
<protein>
    <submittedName>
        <fullName evidence="3">Uncharacterized protein</fullName>
    </submittedName>
</protein>
<dbReference type="AlphaFoldDB" id="A0A5C5YRV0"/>
<gene>
    <name evidence="3" type="ORF">Pla123a_22140</name>
</gene>
<evidence type="ECO:0000256" key="2">
    <source>
        <dbReference type="SAM" id="Phobius"/>
    </source>
</evidence>
<reference evidence="3 4" key="1">
    <citation type="submission" date="2019-02" db="EMBL/GenBank/DDBJ databases">
        <title>Deep-cultivation of Planctomycetes and their phenomic and genomic characterization uncovers novel biology.</title>
        <authorList>
            <person name="Wiegand S."/>
            <person name="Jogler M."/>
            <person name="Boedeker C."/>
            <person name="Pinto D."/>
            <person name="Vollmers J."/>
            <person name="Rivas-Marin E."/>
            <person name="Kohn T."/>
            <person name="Peeters S.H."/>
            <person name="Heuer A."/>
            <person name="Rast P."/>
            <person name="Oberbeckmann S."/>
            <person name="Bunk B."/>
            <person name="Jeske O."/>
            <person name="Meyerdierks A."/>
            <person name="Storesund J.E."/>
            <person name="Kallscheuer N."/>
            <person name="Luecker S."/>
            <person name="Lage O.M."/>
            <person name="Pohl T."/>
            <person name="Merkel B.J."/>
            <person name="Hornburger P."/>
            <person name="Mueller R.-W."/>
            <person name="Bruemmer F."/>
            <person name="Labrenz M."/>
            <person name="Spormann A.M."/>
            <person name="Op Den Camp H."/>
            <person name="Overmann J."/>
            <person name="Amann R."/>
            <person name="Jetten M.S.M."/>
            <person name="Mascher T."/>
            <person name="Medema M.H."/>
            <person name="Devos D.P."/>
            <person name="Kaster A.-K."/>
            <person name="Ovreas L."/>
            <person name="Rohde M."/>
            <person name="Galperin M.Y."/>
            <person name="Jogler C."/>
        </authorList>
    </citation>
    <scope>NUCLEOTIDE SEQUENCE [LARGE SCALE GENOMIC DNA]</scope>
    <source>
        <strain evidence="3 4">Pla123a</strain>
    </source>
</reference>
<accession>A0A5C5YRV0</accession>
<comment type="caution">
    <text evidence="3">The sequence shown here is derived from an EMBL/GenBank/DDBJ whole genome shotgun (WGS) entry which is preliminary data.</text>
</comment>
<keyword evidence="2" id="KW-1133">Transmembrane helix</keyword>
<feature type="region of interest" description="Disordered" evidence="1">
    <location>
        <begin position="1"/>
        <end position="21"/>
    </location>
</feature>
<keyword evidence="4" id="KW-1185">Reference proteome</keyword>
<name>A0A5C5YRV0_9BACT</name>
<organism evidence="3 4">
    <name type="scientific">Posidoniimonas polymericola</name>
    <dbReference type="NCBI Taxonomy" id="2528002"/>
    <lineage>
        <taxon>Bacteria</taxon>
        <taxon>Pseudomonadati</taxon>
        <taxon>Planctomycetota</taxon>
        <taxon>Planctomycetia</taxon>
        <taxon>Pirellulales</taxon>
        <taxon>Lacipirellulaceae</taxon>
        <taxon>Posidoniimonas</taxon>
    </lineage>
</organism>
<evidence type="ECO:0000256" key="1">
    <source>
        <dbReference type="SAM" id="MobiDB-lite"/>
    </source>
</evidence>
<feature type="transmembrane region" description="Helical" evidence="2">
    <location>
        <begin position="32"/>
        <end position="60"/>
    </location>
</feature>
<evidence type="ECO:0000313" key="4">
    <source>
        <dbReference type="Proteomes" id="UP000318478"/>
    </source>
</evidence>
<proteinExistence type="predicted"/>
<keyword evidence="2" id="KW-0472">Membrane</keyword>
<dbReference type="Proteomes" id="UP000318478">
    <property type="component" value="Unassembled WGS sequence"/>
</dbReference>
<evidence type="ECO:0000313" key="3">
    <source>
        <dbReference type="EMBL" id="TWT77553.1"/>
    </source>
</evidence>
<dbReference type="EMBL" id="SJPO01000004">
    <property type="protein sequence ID" value="TWT77553.1"/>
    <property type="molecule type" value="Genomic_DNA"/>
</dbReference>